<dbReference type="SUPFAM" id="SSF47473">
    <property type="entry name" value="EF-hand"/>
    <property type="match status" value="1"/>
</dbReference>
<evidence type="ECO:0000256" key="2">
    <source>
        <dbReference type="ARBA" id="ARBA00012513"/>
    </source>
</evidence>
<protein>
    <recommendedName>
        <fullName evidence="2">non-specific serine/threonine protein kinase</fullName>
        <ecNumber evidence="2">2.7.11.1</ecNumber>
    </recommendedName>
</protein>
<keyword evidence="3" id="KW-0723">Serine/threonine-protein kinase</keyword>
<feature type="compositionally biased region" description="Basic and acidic residues" evidence="12">
    <location>
        <begin position="42"/>
        <end position="52"/>
    </location>
</feature>
<feature type="compositionally biased region" description="Polar residues" evidence="12">
    <location>
        <begin position="31"/>
        <end position="41"/>
    </location>
</feature>
<dbReference type="GO" id="GO:0004674">
    <property type="term" value="F:protein serine/threonine kinase activity"/>
    <property type="evidence" value="ECO:0007669"/>
    <property type="project" value="UniProtKB-KW"/>
</dbReference>
<dbReference type="Gene3D" id="1.10.510.10">
    <property type="entry name" value="Transferase(Phosphotransferase) domain 1"/>
    <property type="match status" value="1"/>
</dbReference>
<reference evidence="14 15" key="1">
    <citation type="journal article" date="2018" name="Proc. Natl. Acad. Sci. U.S.A.">
        <title>Draft genome sequence of Camellia sinensis var. sinensis provides insights into the evolution of the tea genome and tea quality.</title>
        <authorList>
            <person name="Wei C."/>
            <person name="Yang H."/>
            <person name="Wang S."/>
            <person name="Zhao J."/>
            <person name="Liu C."/>
            <person name="Gao L."/>
            <person name="Xia E."/>
            <person name="Lu Y."/>
            <person name="Tai Y."/>
            <person name="She G."/>
            <person name="Sun J."/>
            <person name="Cao H."/>
            <person name="Tong W."/>
            <person name="Gao Q."/>
            <person name="Li Y."/>
            <person name="Deng W."/>
            <person name="Jiang X."/>
            <person name="Wang W."/>
            <person name="Chen Q."/>
            <person name="Zhang S."/>
            <person name="Li H."/>
            <person name="Wu J."/>
            <person name="Wang P."/>
            <person name="Li P."/>
            <person name="Shi C."/>
            <person name="Zheng F."/>
            <person name="Jian J."/>
            <person name="Huang B."/>
            <person name="Shan D."/>
            <person name="Shi M."/>
            <person name="Fang C."/>
            <person name="Yue Y."/>
            <person name="Li F."/>
            <person name="Li D."/>
            <person name="Wei S."/>
            <person name="Han B."/>
            <person name="Jiang C."/>
            <person name="Yin Y."/>
            <person name="Xia T."/>
            <person name="Zhang Z."/>
            <person name="Bennetzen J.L."/>
            <person name="Zhao S."/>
            <person name="Wan X."/>
        </authorList>
    </citation>
    <scope>NUCLEOTIDE SEQUENCE [LARGE SCALE GENOMIC DNA]</scope>
    <source>
        <strain evidence="15">cv. Shuchazao</strain>
        <tissue evidence="14">Leaf</tissue>
    </source>
</reference>
<dbReference type="InterPro" id="IPR000719">
    <property type="entry name" value="Prot_kinase_dom"/>
</dbReference>
<dbReference type="Proteomes" id="UP000306102">
    <property type="component" value="Unassembled WGS sequence"/>
</dbReference>
<dbReference type="SUPFAM" id="SSF56112">
    <property type="entry name" value="Protein kinase-like (PK-like)"/>
    <property type="match status" value="1"/>
</dbReference>
<dbReference type="PROSITE" id="PS50011">
    <property type="entry name" value="PROTEIN_KINASE_DOM"/>
    <property type="match status" value="1"/>
</dbReference>
<feature type="binding site" evidence="11">
    <location>
        <position position="176"/>
    </location>
    <ligand>
        <name>ATP</name>
        <dbReference type="ChEBI" id="CHEBI:30616"/>
    </ligand>
</feature>
<dbReference type="Gene3D" id="3.30.200.20">
    <property type="entry name" value="Phosphorylase Kinase, domain 1"/>
    <property type="match status" value="1"/>
</dbReference>
<dbReference type="EC" id="2.7.11.1" evidence="2"/>
<evidence type="ECO:0000256" key="8">
    <source>
        <dbReference type="ARBA" id="ARBA00022840"/>
    </source>
</evidence>
<dbReference type="InterPro" id="IPR050205">
    <property type="entry name" value="CDPK_Ser/Thr_kinases"/>
</dbReference>
<keyword evidence="4" id="KW-0808">Transferase</keyword>
<dbReference type="FunFam" id="1.10.510.10:FF:002731">
    <property type="match status" value="1"/>
</dbReference>
<comment type="caution">
    <text evidence="14">The sequence shown here is derived from an EMBL/GenBank/DDBJ whole genome shotgun (WGS) entry which is preliminary data.</text>
</comment>
<dbReference type="PROSITE" id="PS00107">
    <property type="entry name" value="PROTEIN_KINASE_ATP"/>
    <property type="match status" value="1"/>
</dbReference>
<keyword evidence="8 11" id="KW-0067">ATP-binding</keyword>
<keyword evidence="7" id="KW-0418">Kinase</keyword>
<keyword evidence="5" id="KW-0677">Repeat</keyword>
<keyword evidence="15" id="KW-1185">Reference proteome</keyword>
<feature type="domain" description="Protein kinase" evidence="13">
    <location>
        <begin position="144"/>
        <end position="502"/>
    </location>
</feature>
<dbReference type="Gene3D" id="1.10.238.10">
    <property type="entry name" value="EF-hand"/>
    <property type="match status" value="2"/>
</dbReference>
<dbReference type="Pfam" id="PF00069">
    <property type="entry name" value="Pkinase"/>
    <property type="match status" value="2"/>
</dbReference>
<dbReference type="STRING" id="542762.A0A4S4EUW9"/>
<dbReference type="FunFam" id="1.10.510.10:FF:001294">
    <property type="entry name" value="CDPK-related kinase 3"/>
    <property type="match status" value="1"/>
</dbReference>
<evidence type="ECO:0000256" key="1">
    <source>
        <dbReference type="ARBA" id="ARBA00005354"/>
    </source>
</evidence>
<dbReference type="InterPro" id="IPR011009">
    <property type="entry name" value="Kinase-like_dom_sf"/>
</dbReference>
<name>A0A4S4EUW9_CAMSN</name>
<evidence type="ECO:0000256" key="5">
    <source>
        <dbReference type="ARBA" id="ARBA00022737"/>
    </source>
</evidence>
<evidence type="ECO:0000256" key="4">
    <source>
        <dbReference type="ARBA" id="ARBA00022679"/>
    </source>
</evidence>
<dbReference type="PANTHER" id="PTHR24349">
    <property type="entry name" value="SERINE/THREONINE-PROTEIN KINASE"/>
    <property type="match status" value="1"/>
</dbReference>
<dbReference type="InterPro" id="IPR017441">
    <property type="entry name" value="Protein_kinase_ATP_BS"/>
</dbReference>
<dbReference type="InterPro" id="IPR011992">
    <property type="entry name" value="EF-hand-dom_pair"/>
</dbReference>
<evidence type="ECO:0000256" key="9">
    <source>
        <dbReference type="ARBA" id="ARBA00047899"/>
    </source>
</evidence>
<comment type="catalytic activity">
    <reaction evidence="9">
        <text>L-threonyl-[protein] + ATP = O-phospho-L-threonyl-[protein] + ADP + H(+)</text>
        <dbReference type="Rhea" id="RHEA:46608"/>
        <dbReference type="Rhea" id="RHEA-COMP:11060"/>
        <dbReference type="Rhea" id="RHEA-COMP:11605"/>
        <dbReference type="ChEBI" id="CHEBI:15378"/>
        <dbReference type="ChEBI" id="CHEBI:30013"/>
        <dbReference type="ChEBI" id="CHEBI:30616"/>
        <dbReference type="ChEBI" id="CHEBI:61977"/>
        <dbReference type="ChEBI" id="CHEBI:456216"/>
        <dbReference type="EC" id="2.7.11.1"/>
    </reaction>
</comment>
<dbReference type="AlphaFoldDB" id="A0A4S4EUW9"/>
<comment type="catalytic activity">
    <reaction evidence="10">
        <text>L-seryl-[protein] + ATP = O-phospho-L-seryl-[protein] + ADP + H(+)</text>
        <dbReference type="Rhea" id="RHEA:17989"/>
        <dbReference type="Rhea" id="RHEA-COMP:9863"/>
        <dbReference type="Rhea" id="RHEA-COMP:11604"/>
        <dbReference type="ChEBI" id="CHEBI:15378"/>
        <dbReference type="ChEBI" id="CHEBI:29999"/>
        <dbReference type="ChEBI" id="CHEBI:30616"/>
        <dbReference type="ChEBI" id="CHEBI:83421"/>
        <dbReference type="ChEBI" id="CHEBI:456216"/>
        <dbReference type="EC" id="2.7.11.1"/>
    </reaction>
</comment>
<accession>A0A4S4EUW9</accession>
<evidence type="ECO:0000313" key="14">
    <source>
        <dbReference type="EMBL" id="THG20723.1"/>
    </source>
</evidence>
<dbReference type="FunFam" id="1.10.238.10:FF:000085">
    <property type="entry name" value="CDPK-related kinase 1"/>
    <property type="match status" value="1"/>
</dbReference>
<feature type="region of interest" description="Disordered" evidence="12">
    <location>
        <begin position="1"/>
        <end position="57"/>
    </location>
</feature>
<evidence type="ECO:0000256" key="10">
    <source>
        <dbReference type="ARBA" id="ARBA00048679"/>
    </source>
</evidence>
<keyword evidence="6 11" id="KW-0547">Nucleotide-binding</keyword>
<organism evidence="14 15">
    <name type="scientific">Camellia sinensis var. sinensis</name>
    <name type="common">China tea</name>
    <dbReference type="NCBI Taxonomy" id="542762"/>
    <lineage>
        <taxon>Eukaryota</taxon>
        <taxon>Viridiplantae</taxon>
        <taxon>Streptophyta</taxon>
        <taxon>Embryophyta</taxon>
        <taxon>Tracheophyta</taxon>
        <taxon>Spermatophyta</taxon>
        <taxon>Magnoliopsida</taxon>
        <taxon>eudicotyledons</taxon>
        <taxon>Gunneridae</taxon>
        <taxon>Pentapetalae</taxon>
        <taxon>asterids</taxon>
        <taxon>Ericales</taxon>
        <taxon>Theaceae</taxon>
        <taxon>Camellia</taxon>
    </lineage>
</organism>
<sequence length="726" mass="81688">MGICTSKPNYSGDGRAIPAKDNAIPAKDNAKASNNVENPENQPKKEEVEVGKKSPFFPFTSPSPAHYLFSKKSPARSPMNPSSNSTPKRFFKMPFPPPSPARHIKAVLARRHGSVKPNESGIPEGGGAGLDKSFGFSKHFGNKYELGEEVGRGHFGYTCKAKFKKGELKGQDVAVKIIPKAKMTTAIAIEDVRREVKILRALTGHNNLVQFYDAFEDNENVYIVMELCEGGELLDRILSRGGKYTEDDAKVVLIQILNVVSFCHLQGVVHRDLKPEFAGMEQRRIAVVAAPSVWATVVVFETLFQGLKSSWAAEKTMKKVGRWVYCQVVKWRSMSSGFHWHHHPWRWKLWETQPPLEEMQRTDGYGYGYSDLNFLFASKDEDSQLKAIDFGLSDFVKPDERLNDIVGSAYYVAPEVLHRSYSTEADVWSIGVIAYILLCGSRPFWARTESGIFRAVLKADPSFDEPPWPSLSSGAKDFIKRLLNKDPRKRMTAAQALSHPWIKNNNDIKVPLDLLIFRLMKAYMRSSALRKAALRALAKTLTVYELSYLKEQFVLLEPNESGTISLDNVKAALTKSATDAMKESHVLEFLTSLNALQYRKMNFEEFCAASLSVYQLESLDRWEQHAHQAYELFEMDGNRAIVIEELASELGVGPSVPVHAVLHDWIRHTDGKLSFLGFVKLLHGVSSRTPHLETGIVFHKYSMSPYALFPLGEVWCSDMTVVPFEQ</sequence>
<evidence type="ECO:0000256" key="11">
    <source>
        <dbReference type="PROSITE-ProRule" id="PRU10141"/>
    </source>
</evidence>
<dbReference type="GO" id="GO:0005524">
    <property type="term" value="F:ATP binding"/>
    <property type="evidence" value="ECO:0007669"/>
    <property type="project" value="UniProtKB-UniRule"/>
</dbReference>
<dbReference type="FunFam" id="3.30.200.20:FF:000101">
    <property type="entry name" value="CDPK-related kinase 1"/>
    <property type="match status" value="1"/>
</dbReference>
<comment type="similarity">
    <text evidence="1">Belongs to the protein kinase superfamily. CAMK Ser/Thr protein kinase family. CaMK subfamily.</text>
</comment>
<evidence type="ECO:0000256" key="3">
    <source>
        <dbReference type="ARBA" id="ARBA00022527"/>
    </source>
</evidence>
<evidence type="ECO:0000256" key="12">
    <source>
        <dbReference type="SAM" id="MobiDB-lite"/>
    </source>
</evidence>
<evidence type="ECO:0000313" key="15">
    <source>
        <dbReference type="Proteomes" id="UP000306102"/>
    </source>
</evidence>
<proteinExistence type="inferred from homology"/>
<evidence type="ECO:0000256" key="7">
    <source>
        <dbReference type="ARBA" id="ARBA00022777"/>
    </source>
</evidence>
<dbReference type="EMBL" id="SDRB02001765">
    <property type="protein sequence ID" value="THG20723.1"/>
    <property type="molecule type" value="Genomic_DNA"/>
</dbReference>
<evidence type="ECO:0000259" key="13">
    <source>
        <dbReference type="PROSITE" id="PS50011"/>
    </source>
</evidence>
<gene>
    <name evidence="14" type="ORF">TEA_005830</name>
</gene>
<dbReference type="CDD" id="cd05117">
    <property type="entry name" value="STKc_CAMK"/>
    <property type="match status" value="1"/>
</dbReference>
<evidence type="ECO:0000256" key="6">
    <source>
        <dbReference type="ARBA" id="ARBA00022741"/>
    </source>
</evidence>